<evidence type="ECO:0000313" key="1">
    <source>
        <dbReference type="EMBL" id="MDJ1484939.1"/>
    </source>
</evidence>
<protein>
    <submittedName>
        <fullName evidence="1">Uncharacterized protein</fullName>
    </submittedName>
</protein>
<reference evidence="1" key="1">
    <citation type="submission" date="2023-05" db="EMBL/GenBank/DDBJ databases">
        <authorList>
            <person name="Zhang X."/>
        </authorList>
    </citation>
    <scope>NUCLEOTIDE SEQUENCE</scope>
    <source>
        <strain evidence="1">YF14B1</strain>
    </source>
</reference>
<dbReference type="EMBL" id="JASJOS010000017">
    <property type="protein sequence ID" value="MDJ1484939.1"/>
    <property type="molecule type" value="Genomic_DNA"/>
</dbReference>
<dbReference type="RefSeq" id="WP_313986805.1">
    <property type="nucleotide sequence ID" value="NZ_JASJOS010000017.1"/>
</dbReference>
<comment type="caution">
    <text evidence="1">The sequence shown here is derived from an EMBL/GenBank/DDBJ whole genome shotgun (WGS) entry which is preliminary data.</text>
</comment>
<gene>
    <name evidence="1" type="ORF">QNI16_30850</name>
</gene>
<dbReference type="AlphaFoldDB" id="A0AAE3UCL8"/>
<dbReference type="Proteomes" id="UP001241110">
    <property type="component" value="Unassembled WGS sequence"/>
</dbReference>
<organism evidence="1 2">
    <name type="scientific">Xanthocytophaga flava</name>
    <dbReference type="NCBI Taxonomy" id="3048013"/>
    <lineage>
        <taxon>Bacteria</taxon>
        <taxon>Pseudomonadati</taxon>
        <taxon>Bacteroidota</taxon>
        <taxon>Cytophagia</taxon>
        <taxon>Cytophagales</taxon>
        <taxon>Rhodocytophagaceae</taxon>
        <taxon>Xanthocytophaga</taxon>
    </lineage>
</organism>
<accession>A0AAE3UCL8</accession>
<name>A0AAE3UCL8_9BACT</name>
<proteinExistence type="predicted"/>
<evidence type="ECO:0000313" key="2">
    <source>
        <dbReference type="Proteomes" id="UP001241110"/>
    </source>
</evidence>
<sequence length="160" mass="18381">MINITDFLLEGAYKNLKVGTVFTDKTASVNRINTSFANGQSVGFQAHMDAICFDVGNDENGVIVYIIMKETKQDQKLLFQIGKENVILNDTDLTELIGILNNNHIEWVFSRCWDKLLYMKLVKSKVELCYAYYDAEMGYGFQTAEICDKERYKQVYSLLN</sequence>